<evidence type="ECO:0000313" key="2">
    <source>
        <dbReference type="Proteomes" id="UP000236370"/>
    </source>
</evidence>
<name>A0A2J8MZ67_PANTR</name>
<gene>
    <name evidence="1" type="ORF">CK820_G0015954</name>
</gene>
<comment type="caution">
    <text evidence="1">The sequence shown here is derived from an EMBL/GenBank/DDBJ whole genome shotgun (WGS) entry which is preliminary data.</text>
</comment>
<sequence length="41" mass="4497">MAVWGLGSRLGLRGCFGAARLLYPRFQSRGPQGVEDGDRVF</sequence>
<proteinExistence type="predicted"/>
<dbReference type="EMBL" id="NBAG03000240">
    <property type="protein sequence ID" value="PNI64804.1"/>
    <property type="molecule type" value="Genomic_DNA"/>
</dbReference>
<dbReference type="AlphaFoldDB" id="A0A2J8MZ67"/>
<accession>A0A2J8MZ67</accession>
<reference evidence="1 2" key="1">
    <citation type="submission" date="2017-12" db="EMBL/GenBank/DDBJ databases">
        <title>High-resolution comparative analysis of great ape genomes.</title>
        <authorList>
            <person name="Pollen A."/>
            <person name="Hastie A."/>
            <person name="Hormozdiari F."/>
            <person name="Dougherty M."/>
            <person name="Liu R."/>
            <person name="Chaisson M."/>
            <person name="Hoppe E."/>
            <person name="Hill C."/>
            <person name="Pang A."/>
            <person name="Hillier L."/>
            <person name="Baker C."/>
            <person name="Armstrong J."/>
            <person name="Shendure J."/>
            <person name="Paten B."/>
            <person name="Wilson R."/>
            <person name="Chao H."/>
            <person name="Schneider V."/>
            <person name="Ventura M."/>
            <person name="Kronenberg Z."/>
            <person name="Murali S."/>
            <person name="Gordon D."/>
            <person name="Cantsilieris S."/>
            <person name="Munson K."/>
            <person name="Nelson B."/>
            <person name="Raja A."/>
            <person name="Underwood J."/>
            <person name="Diekhans M."/>
            <person name="Fiddes I."/>
            <person name="Haussler D."/>
            <person name="Eichler E."/>
        </authorList>
    </citation>
    <scope>NUCLEOTIDE SEQUENCE [LARGE SCALE GENOMIC DNA]</scope>
    <source>
        <strain evidence="1">Yerkes chimp pedigree #C0471</strain>
    </source>
</reference>
<dbReference type="Proteomes" id="UP000236370">
    <property type="component" value="Unassembled WGS sequence"/>
</dbReference>
<organism evidence="1 2">
    <name type="scientific">Pan troglodytes</name>
    <name type="common">Chimpanzee</name>
    <dbReference type="NCBI Taxonomy" id="9598"/>
    <lineage>
        <taxon>Eukaryota</taxon>
        <taxon>Metazoa</taxon>
        <taxon>Chordata</taxon>
        <taxon>Craniata</taxon>
        <taxon>Vertebrata</taxon>
        <taxon>Euteleostomi</taxon>
        <taxon>Mammalia</taxon>
        <taxon>Eutheria</taxon>
        <taxon>Euarchontoglires</taxon>
        <taxon>Primates</taxon>
        <taxon>Haplorrhini</taxon>
        <taxon>Catarrhini</taxon>
        <taxon>Hominidae</taxon>
        <taxon>Pan</taxon>
    </lineage>
</organism>
<evidence type="ECO:0000313" key="1">
    <source>
        <dbReference type="EMBL" id="PNI64804.1"/>
    </source>
</evidence>
<protein>
    <submittedName>
        <fullName evidence="1">MMAB isoform 3</fullName>
    </submittedName>
</protein>